<proteinExistence type="inferred from homology"/>
<dbReference type="InterPro" id="IPR051803">
    <property type="entry name" value="TA_system_RelE-like_toxin"/>
</dbReference>
<dbReference type="AlphaFoldDB" id="A0A5J4FX73"/>
<dbReference type="Proteomes" id="UP000326994">
    <property type="component" value="Unassembled WGS sequence"/>
</dbReference>
<dbReference type="PANTHER" id="PTHR33755">
    <property type="entry name" value="TOXIN PARE1-RELATED"/>
    <property type="match status" value="1"/>
</dbReference>
<accession>A0A5J4FX73</accession>
<dbReference type="InterPro" id="IPR035093">
    <property type="entry name" value="RelE/ParE_toxin_dom_sf"/>
</dbReference>
<evidence type="ECO:0000313" key="3">
    <source>
        <dbReference type="EMBL" id="GEQ84726.1"/>
    </source>
</evidence>
<protein>
    <recommendedName>
        <fullName evidence="5">Type II toxin-antitoxin system RelE/ParE family toxin</fullName>
    </recommendedName>
</protein>
<name>A0A5J4FX73_9FLAO</name>
<evidence type="ECO:0008006" key="5">
    <source>
        <dbReference type="Google" id="ProtNLM"/>
    </source>
</evidence>
<dbReference type="Pfam" id="PF05016">
    <property type="entry name" value="ParE_toxin"/>
    <property type="match status" value="1"/>
</dbReference>
<keyword evidence="2" id="KW-1277">Toxin-antitoxin system</keyword>
<comment type="similarity">
    <text evidence="1">Belongs to the RelE toxin family.</text>
</comment>
<keyword evidence="4" id="KW-1185">Reference proteome</keyword>
<dbReference type="InterPro" id="IPR007712">
    <property type="entry name" value="RelE/ParE_toxin"/>
</dbReference>
<dbReference type="EMBL" id="BKCF01000001">
    <property type="protein sequence ID" value="GEQ84726.1"/>
    <property type="molecule type" value="Genomic_DNA"/>
</dbReference>
<comment type="caution">
    <text evidence="3">The sequence shown here is derived from an EMBL/GenBank/DDBJ whole genome shotgun (WGS) entry which is preliminary data.</text>
</comment>
<dbReference type="RefSeq" id="WP_151892671.1">
    <property type="nucleotide sequence ID" value="NZ_BKCF01000001.1"/>
</dbReference>
<dbReference type="PANTHER" id="PTHR33755:SF8">
    <property type="entry name" value="TOXIN PARE2"/>
    <property type="match status" value="1"/>
</dbReference>
<evidence type="ECO:0000256" key="2">
    <source>
        <dbReference type="ARBA" id="ARBA00022649"/>
    </source>
</evidence>
<sequence>MHKVSIRPLALADIDNIVDFYNDLNNTLSEDLISELDICIHTISKNPQAFQKRIEDARIIYLKRFPYGIFYKIYPKEVRIIAVIHTSRNPNIWKKR</sequence>
<reference evidence="3 4" key="1">
    <citation type="submission" date="2019-08" db="EMBL/GenBank/DDBJ databases">
        <title>Ulvibacter marinistellae sp. nov., isolated from a starfish, Patiria pectinifera.</title>
        <authorList>
            <person name="Kawano K."/>
            <person name="Ushijima N."/>
            <person name="Kihara M."/>
            <person name="Itoh H."/>
        </authorList>
    </citation>
    <scope>NUCLEOTIDE SEQUENCE [LARGE SCALE GENOMIC DNA]</scope>
    <source>
        <strain evidence="3 4">KK4</strain>
    </source>
</reference>
<gene>
    <name evidence="3" type="ORF">ULMS_02340</name>
</gene>
<evidence type="ECO:0000256" key="1">
    <source>
        <dbReference type="ARBA" id="ARBA00006226"/>
    </source>
</evidence>
<dbReference type="OrthoDB" id="595476at2"/>
<dbReference type="Gene3D" id="3.30.2310.20">
    <property type="entry name" value="RelE-like"/>
    <property type="match status" value="1"/>
</dbReference>
<evidence type="ECO:0000313" key="4">
    <source>
        <dbReference type="Proteomes" id="UP000326994"/>
    </source>
</evidence>
<organism evidence="3 4">
    <name type="scientific">Patiriisocius marinistellae</name>
    <dbReference type="NCBI Taxonomy" id="2494560"/>
    <lineage>
        <taxon>Bacteria</taxon>
        <taxon>Pseudomonadati</taxon>
        <taxon>Bacteroidota</taxon>
        <taxon>Flavobacteriia</taxon>
        <taxon>Flavobacteriales</taxon>
        <taxon>Flavobacteriaceae</taxon>
        <taxon>Patiriisocius</taxon>
    </lineage>
</organism>